<evidence type="ECO:0000256" key="1">
    <source>
        <dbReference type="SAM" id="MobiDB-lite"/>
    </source>
</evidence>
<feature type="compositionally biased region" description="Basic and acidic residues" evidence="1">
    <location>
        <begin position="125"/>
        <end position="150"/>
    </location>
</feature>
<evidence type="ECO:0000313" key="2">
    <source>
        <dbReference type="EMBL" id="KAK9802020.1"/>
    </source>
</evidence>
<feature type="compositionally biased region" description="Low complexity" evidence="1">
    <location>
        <begin position="192"/>
        <end position="204"/>
    </location>
</feature>
<keyword evidence="3" id="KW-1185">Reference proteome</keyword>
<organism evidence="2 3">
    <name type="scientific">Symbiochloris irregularis</name>
    <dbReference type="NCBI Taxonomy" id="706552"/>
    <lineage>
        <taxon>Eukaryota</taxon>
        <taxon>Viridiplantae</taxon>
        <taxon>Chlorophyta</taxon>
        <taxon>core chlorophytes</taxon>
        <taxon>Trebouxiophyceae</taxon>
        <taxon>Trebouxiales</taxon>
        <taxon>Trebouxiaceae</taxon>
        <taxon>Symbiochloris</taxon>
    </lineage>
</organism>
<evidence type="ECO:0008006" key="4">
    <source>
        <dbReference type="Google" id="ProtNLM"/>
    </source>
</evidence>
<protein>
    <recommendedName>
        <fullName evidence="4">C2H2-type domain-containing protein</fullName>
    </recommendedName>
</protein>
<name>A0AAW1P2T2_9CHLO</name>
<feature type="compositionally biased region" description="Basic residues" evidence="1">
    <location>
        <begin position="95"/>
        <end position="104"/>
    </location>
</feature>
<proteinExistence type="predicted"/>
<feature type="compositionally biased region" description="Basic and acidic residues" evidence="1">
    <location>
        <begin position="48"/>
        <end position="61"/>
    </location>
</feature>
<feature type="compositionally biased region" description="Low complexity" evidence="1">
    <location>
        <begin position="107"/>
        <end position="124"/>
    </location>
</feature>
<feature type="region of interest" description="Disordered" evidence="1">
    <location>
        <begin position="48"/>
        <end position="157"/>
    </location>
</feature>
<feature type="region of interest" description="Disordered" evidence="1">
    <location>
        <begin position="186"/>
        <end position="209"/>
    </location>
</feature>
<feature type="region of interest" description="Disordered" evidence="1">
    <location>
        <begin position="226"/>
        <end position="247"/>
    </location>
</feature>
<accession>A0AAW1P2T2</accession>
<gene>
    <name evidence="2" type="ORF">WJX73_002239</name>
</gene>
<reference evidence="2 3" key="1">
    <citation type="journal article" date="2024" name="Nat. Commun.">
        <title>Phylogenomics reveals the evolutionary origins of lichenization in chlorophyte algae.</title>
        <authorList>
            <person name="Puginier C."/>
            <person name="Libourel C."/>
            <person name="Otte J."/>
            <person name="Skaloud P."/>
            <person name="Haon M."/>
            <person name="Grisel S."/>
            <person name="Petersen M."/>
            <person name="Berrin J.G."/>
            <person name="Delaux P.M."/>
            <person name="Dal Grande F."/>
            <person name="Keller J."/>
        </authorList>
    </citation>
    <scope>NUCLEOTIDE SEQUENCE [LARGE SCALE GENOMIC DNA]</scope>
    <source>
        <strain evidence="2 3">SAG 2036</strain>
    </source>
</reference>
<feature type="region of interest" description="Disordered" evidence="1">
    <location>
        <begin position="1"/>
        <end position="23"/>
    </location>
</feature>
<sequence>MAAERGSPAWSDDERVADDDSERFHCPFPDCKRSFAELWRLKVHYRAPPDIRGSGKERGHSMELTSCPKCRKELKPGKHHTGCRSSTRTGPAQAKRTKQNRAKRAAAEAAYEQAVRVSRSGSRTRSVDAKHLQRPSREGDPQAEPDEARRSSAPAHVGRALDEAIELAVPALQRCSPGPECAPDHATIPAYGSAGRSGSASRSGEGVGFQRVGRKHALECTPSHETCRAPRDQHGNAQHKQGKLGSGGFDEPRYLRNQRAAAALPKIPIQTSLSRERIFRRSNAWLKAFSDAAAGGGSWNGSEGRVSMTKDMDGADDLDAAPNQRFLSCPLPGTELEHPIHPLDGPYDPTASRAPQMSPHPPPGFHQPLQGALGPSGLPPLGLGSAFVSATRQQQRDWDGSGEMGPGVKPDPGQFNPFMEVQRGNGNPFAGGYAEQDGQPALLGAQYAFPLQQMSLMASLVSLPSLPDGGLGAGHSPNGSIQDLAPGSVNNIANPFASARIPELPLDRSMQLPQHQDMEQEPRMLPQNPTPQQQMTIQNQLQQYAAMSLGAHGLNERQGSGENTRWGGPGIPQFSSIPRGPMPFGMPFNNVNSCSMSSLTSAALDMAPALMQASK</sequence>
<evidence type="ECO:0000313" key="3">
    <source>
        <dbReference type="Proteomes" id="UP001465755"/>
    </source>
</evidence>
<dbReference type="EMBL" id="JALJOQ010000072">
    <property type="protein sequence ID" value="KAK9802020.1"/>
    <property type="molecule type" value="Genomic_DNA"/>
</dbReference>
<dbReference type="AlphaFoldDB" id="A0AAW1P2T2"/>
<comment type="caution">
    <text evidence="2">The sequence shown here is derived from an EMBL/GenBank/DDBJ whole genome shotgun (WGS) entry which is preliminary data.</text>
</comment>
<dbReference type="Proteomes" id="UP001465755">
    <property type="component" value="Unassembled WGS sequence"/>
</dbReference>